<feature type="compositionally biased region" description="Low complexity" evidence="7">
    <location>
        <begin position="132"/>
        <end position="144"/>
    </location>
</feature>
<feature type="compositionally biased region" description="Low complexity" evidence="7">
    <location>
        <begin position="396"/>
        <end position="406"/>
    </location>
</feature>
<dbReference type="GO" id="GO:0046328">
    <property type="term" value="P:regulation of JNK cascade"/>
    <property type="evidence" value="ECO:0007669"/>
    <property type="project" value="InterPro"/>
</dbReference>
<dbReference type="OrthoDB" id="5965083at2759"/>
<dbReference type="Proteomes" id="UP000824540">
    <property type="component" value="Unassembled WGS sequence"/>
</dbReference>
<dbReference type="InterPro" id="IPR001452">
    <property type="entry name" value="SH3_domain"/>
</dbReference>
<feature type="region of interest" description="Disordered" evidence="7">
    <location>
        <begin position="705"/>
        <end position="789"/>
    </location>
</feature>
<dbReference type="FunFam" id="2.30.29.30:FF:000108">
    <property type="entry name" value="C-Jun-amino-terminal kinase-interacting protein 1 isoform X2"/>
    <property type="match status" value="1"/>
</dbReference>
<feature type="region of interest" description="Disordered" evidence="7">
    <location>
        <begin position="341"/>
        <end position="361"/>
    </location>
</feature>
<dbReference type="FunFam" id="2.30.30.40:FF:000032">
    <property type="entry name" value="Putative C-Jun-amino-terminal kinase-interacting protein 2"/>
    <property type="match status" value="1"/>
</dbReference>
<feature type="compositionally biased region" description="Low complexity" evidence="7">
    <location>
        <begin position="454"/>
        <end position="467"/>
    </location>
</feature>
<evidence type="ECO:0000313" key="9">
    <source>
        <dbReference type="EMBL" id="KAG9340022.1"/>
    </source>
</evidence>
<feature type="region of interest" description="Disordered" evidence="7">
    <location>
        <begin position="808"/>
        <end position="878"/>
    </location>
</feature>
<dbReference type="Pfam" id="PF14604">
    <property type="entry name" value="SH3_9"/>
    <property type="match status" value="1"/>
</dbReference>
<dbReference type="PANTHER" id="PTHR47437:SF2">
    <property type="entry name" value="C-JUN-AMINO-TERMINAL KINASE-INTERACTING PROTEIN 2"/>
    <property type="match status" value="1"/>
</dbReference>
<dbReference type="Gene3D" id="2.30.29.30">
    <property type="entry name" value="Pleckstrin-homology domain (PH domain)/Phosphotyrosine-binding domain (PTB)"/>
    <property type="match status" value="1"/>
</dbReference>
<name>A0A8T2NQX5_9TELE</name>
<feature type="compositionally biased region" description="Acidic residues" evidence="7">
    <location>
        <begin position="110"/>
        <end position="126"/>
    </location>
</feature>
<dbReference type="PROSITE" id="PS50002">
    <property type="entry name" value="SH3"/>
    <property type="match status" value="1"/>
</dbReference>
<evidence type="ECO:0000313" key="10">
    <source>
        <dbReference type="Proteomes" id="UP000824540"/>
    </source>
</evidence>
<dbReference type="Pfam" id="PF00640">
    <property type="entry name" value="PID"/>
    <property type="match status" value="1"/>
</dbReference>
<dbReference type="GO" id="GO:0007254">
    <property type="term" value="P:JNK cascade"/>
    <property type="evidence" value="ECO:0007669"/>
    <property type="project" value="TreeGrafter"/>
</dbReference>
<feature type="compositionally biased region" description="Acidic residues" evidence="7">
    <location>
        <begin position="526"/>
        <end position="536"/>
    </location>
</feature>
<feature type="compositionally biased region" description="Low complexity" evidence="7">
    <location>
        <begin position="502"/>
        <end position="513"/>
    </location>
</feature>
<reference evidence="9" key="1">
    <citation type="thesis" date="2021" institute="BYU ScholarsArchive" country="Provo, UT, USA">
        <title>Applications of and Algorithms for Genome Assembly and Genomic Analyses with an Emphasis on Marine Teleosts.</title>
        <authorList>
            <person name="Pickett B.D."/>
        </authorList>
    </citation>
    <scope>NUCLEOTIDE SEQUENCE</scope>
    <source>
        <strain evidence="9">HI-2016</strain>
    </source>
</reference>
<feature type="compositionally biased region" description="Basic and acidic residues" evidence="7">
    <location>
        <begin position="822"/>
        <end position="833"/>
    </location>
</feature>
<evidence type="ECO:0000256" key="7">
    <source>
        <dbReference type="SAM" id="MobiDB-lite"/>
    </source>
</evidence>
<feature type="compositionally biased region" description="Acidic residues" evidence="7">
    <location>
        <begin position="649"/>
        <end position="665"/>
    </location>
</feature>
<dbReference type="InterPro" id="IPR036028">
    <property type="entry name" value="SH3-like_dom_sf"/>
</dbReference>
<feature type="compositionally biased region" description="Basic and acidic residues" evidence="7">
    <location>
        <begin position="295"/>
        <end position="304"/>
    </location>
</feature>
<dbReference type="GO" id="GO:0005078">
    <property type="term" value="F:MAP-kinase scaffold activity"/>
    <property type="evidence" value="ECO:0007669"/>
    <property type="project" value="TreeGrafter"/>
</dbReference>
<dbReference type="SUPFAM" id="SSF50044">
    <property type="entry name" value="SH3-domain"/>
    <property type="match status" value="1"/>
</dbReference>
<dbReference type="CDD" id="cd01212">
    <property type="entry name" value="PTB_JIP"/>
    <property type="match status" value="1"/>
</dbReference>
<keyword evidence="5" id="KW-0597">Phosphoprotein</keyword>
<keyword evidence="4" id="KW-0963">Cytoplasm</keyword>
<feature type="region of interest" description="Disordered" evidence="7">
    <location>
        <begin position="395"/>
        <end position="474"/>
    </location>
</feature>
<feature type="region of interest" description="Disordered" evidence="7">
    <location>
        <begin position="994"/>
        <end position="1017"/>
    </location>
</feature>
<gene>
    <name evidence="9" type="ORF">JZ751_022133</name>
</gene>
<dbReference type="InterPro" id="IPR047178">
    <property type="entry name" value="JIP1_scaffold"/>
</dbReference>
<feature type="compositionally biased region" description="Basic and acidic residues" evidence="7">
    <location>
        <begin position="859"/>
        <end position="878"/>
    </location>
</feature>
<evidence type="ECO:0000256" key="2">
    <source>
        <dbReference type="ARBA" id="ARBA00009866"/>
    </source>
</evidence>
<dbReference type="PANTHER" id="PTHR47437">
    <property type="entry name" value="JNK-INTERACTING PROTEIN 1-LIKE PROTEIN"/>
    <property type="match status" value="1"/>
</dbReference>
<evidence type="ECO:0000256" key="1">
    <source>
        <dbReference type="ARBA" id="ARBA00004496"/>
    </source>
</evidence>
<evidence type="ECO:0000256" key="5">
    <source>
        <dbReference type="ARBA" id="ARBA00022553"/>
    </source>
</evidence>
<feature type="compositionally biased region" description="Polar residues" evidence="7">
    <location>
        <begin position="308"/>
        <end position="321"/>
    </location>
</feature>
<comment type="caution">
    <text evidence="9">The sequence shown here is derived from an EMBL/GenBank/DDBJ whole genome shotgun (WGS) entry which is preliminary data.</text>
</comment>
<dbReference type="SMART" id="SM00326">
    <property type="entry name" value="SH3"/>
    <property type="match status" value="1"/>
</dbReference>
<dbReference type="GO" id="GO:0008432">
    <property type="term" value="F:JUN kinase binding"/>
    <property type="evidence" value="ECO:0007669"/>
    <property type="project" value="TreeGrafter"/>
</dbReference>
<feature type="region of interest" description="Disordered" evidence="7">
    <location>
        <begin position="495"/>
        <end position="611"/>
    </location>
</feature>
<dbReference type="InterPro" id="IPR011993">
    <property type="entry name" value="PH-like_dom_sf"/>
</dbReference>
<feature type="region of interest" description="Disordered" evidence="7">
    <location>
        <begin position="110"/>
        <end position="280"/>
    </location>
</feature>
<feature type="region of interest" description="Disordered" evidence="7">
    <location>
        <begin position="295"/>
        <end position="323"/>
    </location>
</feature>
<evidence type="ECO:0000259" key="8">
    <source>
        <dbReference type="PROSITE" id="PS50002"/>
    </source>
</evidence>
<feature type="region of interest" description="Disordered" evidence="7">
    <location>
        <begin position="645"/>
        <end position="670"/>
    </location>
</feature>
<evidence type="ECO:0000256" key="3">
    <source>
        <dbReference type="ARBA" id="ARBA00022443"/>
    </source>
</evidence>
<feature type="compositionally biased region" description="Basic and acidic residues" evidence="7">
    <location>
        <begin position="762"/>
        <end position="775"/>
    </location>
</feature>
<accession>A0A8T2NQX5</accession>
<keyword evidence="10" id="KW-1185">Reference proteome</keyword>
<feature type="compositionally biased region" description="Polar residues" evidence="7">
    <location>
        <begin position="268"/>
        <end position="279"/>
    </location>
</feature>
<feature type="compositionally biased region" description="Polar residues" evidence="7">
    <location>
        <begin position="145"/>
        <end position="161"/>
    </location>
</feature>
<evidence type="ECO:0000256" key="6">
    <source>
        <dbReference type="PROSITE-ProRule" id="PRU00192"/>
    </source>
</evidence>
<proteinExistence type="inferred from homology"/>
<feature type="compositionally biased region" description="Polar residues" evidence="7">
    <location>
        <begin position="776"/>
        <end position="789"/>
    </location>
</feature>
<evidence type="ECO:0000256" key="4">
    <source>
        <dbReference type="ARBA" id="ARBA00022490"/>
    </source>
</evidence>
<dbReference type="SMART" id="SM00462">
    <property type="entry name" value="PTB"/>
    <property type="match status" value="1"/>
</dbReference>
<keyword evidence="3 6" id="KW-0728">SH3 domain</keyword>
<comment type="similarity">
    <text evidence="2">Belongs to the JIP scaffold family.</text>
</comment>
<dbReference type="Gene3D" id="2.30.30.40">
    <property type="entry name" value="SH3 Domains"/>
    <property type="match status" value="1"/>
</dbReference>
<feature type="compositionally biased region" description="Polar residues" evidence="7">
    <location>
        <begin position="176"/>
        <end position="188"/>
    </location>
</feature>
<comment type="subcellular location">
    <subcellularLocation>
        <location evidence="1">Cytoplasm</location>
    </subcellularLocation>
</comment>
<feature type="compositionally biased region" description="Polar residues" evidence="7">
    <location>
        <begin position="808"/>
        <end position="821"/>
    </location>
</feature>
<feature type="domain" description="SH3" evidence="8">
    <location>
        <begin position="1114"/>
        <end position="1175"/>
    </location>
</feature>
<dbReference type="EMBL" id="JAFBMS010000047">
    <property type="protein sequence ID" value="KAG9340022.1"/>
    <property type="molecule type" value="Genomic_DNA"/>
</dbReference>
<feature type="compositionally biased region" description="Basic and acidic residues" evidence="7">
    <location>
        <begin position="739"/>
        <end position="755"/>
    </location>
</feature>
<protein>
    <recommendedName>
        <fullName evidence="8">SH3 domain-containing protein</fullName>
    </recommendedName>
</protein>
<dbReference type="InterPro" id="IPR006020">
    <property type="entry name" value="PTB/PI_dom"/>
</dbReference>
<feature type="compositionally biased region" description="Polar residues" evidence="7">
    <location>
        <begin position="514"/>
        <end position="525"/>
    </location>
</feature>
<sequence>MGTSAASAKLVTRCGGKSLPIMLSWWAFWCQRKPSLDVLSGHSDDVDDISAIILRDKKDTLTEELALNGYKFMAELDNRLDCLILEKNDVHHPVCSFQDDFQEFEMIDDDDEDENEDEEEGEEDAETPPSPSVSLPSSPTLGTLQKSRPTTLNLGTTVSQDSLNNNSSLSPRKGSWQDSVRNPATQGRLSPAHSCLEDVNHSNGQCPADPAPGSQTKGTPPTLPEDTGHTRSPLKPLLYDLEGNRREKPEYGSFGQHKKSSRAETDTEPGTENTEQATTIPAVEETLQCSDTEVDHDLNSDSAKRCQSRQANDTYTVTSESAVDPELENDVTFDGTSNCLSTAPVGGDAGTPLSDEEEFDKEFDRMCKESYDSVCKGAEGSSYIEFPPIEPCEPASFSSYVSSSSRSDADLGAVNSESQAESRGHPSAGSHDTNSPSSDPGIADMKGCRRYAASDLNSDDLSSPGSDSDIEGELEAAFACGGPLVSHMISSISETELDLTSDDSSSGRSSHLTNSIEEASSPTSDQEPELELELEQDSGIVAVKASLLLGQPDPVKDETSPTAPSEPGVPLGPLDDGQALPGLQNVDDVAYEPEHEHAADPDETLPPAARCDEGLSRPLVLKIEPDHSLESFKRSFYLPVGPKLMPAVDDSECDSESESEDDLSENSDSPWLLSNLVNKMISEGSYPISCPEDCFKRSHSIADTISPSSDIETDAFNESLESHPETVDSGAVKGNAQAEKSEEVSKDPDVRMRADDTEDLAAIDRRMSPECKADTTESNTRSSPCLYLSNPTNDTITPVFMDRYSSRTAGQVPTELDSTQTHAKDSKNLRQNEVEVEPNNDLSIEVNRLESPSLSDSVASDKDDGREQKEGMSEADRIKEMKNSLTLDIPTAQTNRCFSLTYSTENEEDSLYPFGEEYLDSCPPVDESVEELPPADVLRARQLDESLAYDSVKYTLVVDENTTLELVSLKRCTSVLSEDSEISTLCDEGRLDLDDEFGRGGAEPEEDLLSSSEDSSPEADAQFSKKFLNVFVNSTSRSSSTESFGLFSCTINGEEKEQTHRAVFSLPLQAHLRNENDSLMDREAACYQYHYSSPSEEWREAQRGLPVTIRRRRERSTRKRPGSGFIPRHADELELDVDDPLFVEEEEDDYWYRGYNMRTGERGIFPAYYAHEVVGQIKEVTGMKRNTAWIETFSVQFLGSVEVPYHQGNGILCAAMQKIAIARKRTVHLRPPAVCDLEISLQGVKLIMSLEDDFGSVDEVREQGLLGFDRCSHFFQMKNISFCGCHPNNNCYFGFITKHPMLNRFACHVFVSQESMRGVAECVGWVRPLFPISQERELSRSIIKNTWSTLVPLKTSTWSRRRRP</sequence>
<organism evidence="9 10">
    <name type="scientific">Albula glossodonta</name>
    <name type="common">roundjaw bonefish</name>
    <dbReference type="NCBI Taxonomy" id="121402"/>
    <lineage>
        <taxon>Eukaryota</taxon>
        <taxon>Metazoa</taxon>
        <taxon>Chordata</taxon>
        <taxon>Craniata</taxon>
        <taxon>Vertebrata</taxon>
        <taxon>Euteleostomi</taxon>
        <taxon>Actinopterygii</taxon>
        <taxon>Neopterygii</taxon>
        <taxon>Teleostei</taxon>
        <taxon>Albuliformes</taxon>
        <taxon>Albulidae</taxon>
        <taxon>Albula</taxon>
    </lineage>
</organism>
<dbReference type="SUPFAM" id="SSF50729">
    <property type="entry name" value="PH domain-like"/>
    <property type="match status" value="1"/>
</dbReference>
<dbReference type="GO" id="GO:0005737">
    <property type="term" value="C:cytoplasm"/>
    <property type="evidence" value="ECO:0007669"/>
    <property type="project" value="UniProtKB-SubCell"/>
</dbReference>